<dbReference type="Proteomes" id="UP000605970">
    <property type="component" value="Unassembled WGS sequence"/>
</dbReference>
<feature type="compositionally biased region" description="Basic residues" evidence="5">
    <location>
        <begin position="258"/>
        <end position="268"/>
    </location>
</feature>
<dbReference type="EMBL" id="JABEBT010000041">
    <property type="protein sequence ID" value="KAF7635549.1"/>
    <property type="molecule type" value="Genomic_DNA"/>
</dbReference>
<name>A0A8S9ZQ67_9BILA</name>
<organism evidence="7 8">
    <name type="scientific">Meloidogyne graminicola</name>
    <dbReference type="NCBI Taxonomy" id="189291"/>
    <lineage>
        <taxon>Eukaryota</taxon>
        <taxon>Metazoa</taxon>
        <taxon>Ecdysozoa</taxon>
        <taxon>Nematoda</taxon>
        <taxon>Chromadorea</taxon>
        <taxon>Rhabditida</taxon>
        <taxon>Tylenchina</taxon>
        <taxon>Tylenchomorpha</taxon>
        <taxon>Tylenchoidea</taxon>
        <taxon>Meloidogynidae</taxon>
        <taxon>Meloidogyninae</taxon>
        <taxon>Meloidogyne</taxon>
    </lineage>
</organism>
<evidence type="ECO:0000313" key="7">
    <source>
        <dbReference type="EMBL" id="KAF7635549.1"/>
    </source>
</evidence>
<sequence>MSSKIDNDIVRESLECPICKDFFVEPKQLLCGHTFCQGCIDGLERIISSSFGDSFLSAIHKMVEKFRFICVSNCGISNNNDNADCDKSICTGCTRQTPTNELFFCKGCVHNNNTKKKLICSLCVVKLHKEHDVIMYSDFASTEDREKAANLIADAACRARSFVEKMKSIRTDFNQGFDSIEQAIFLKITYAELEKLNQDAIRFFRSITSITAFNISKCPRFPPYFLIDSEPSTSNNASPFHLLSPSNSFAYNSEKDRLPKRKPKHRRNLNLADPRLSAHASDDSVIEIFTGNQNSELPKDKNREMPSDIALWSGEGLPPPSLRPLFSKPKQPKIDKNEWNELENRLQRLNEPIDGTNSKKEKIQGIKELEERLAALRGVDVEIIRKPGLLVVNQDEENNAENLDFENEAKKLLDEAKNSLNFDKRMTSSSTNNDSKNNLKITDSNQDCSSINSSVINETINQITSKNSSNSSSSSSSSILEQQNLYPNLEECIKKTLEDSAIAENEAIKFINSHQQFNKKEENVENNDGTNQQNNFKKFYNFLKKPLFR</sequence>
<proteinExistence type="predicted"/>
<keyword evidence="8" id="KW-1185">Reference proteome</keyword>
<evidence type="ECO:0000256" key="2">
    <source>
        <dbReference type="ARBA" id="ARBA00022771"/>
    </source>
</evidence>
<keyword evidence="2 4" id="KW-0863">Zinc-finger</keyword>
<reference evidence="7" key="1">
    <citation type="journal article" date="2020" name="Ecol. Evol.">
        <title>Genome structure and content of the rice root-knot nematode (Meloidogyne graminicola).</title>
        <authorList>
            <person name="Phan N.T."/>
            <person name="Danchin E.G.J."/>
            <person name="Klopp C."/>
            <person name="Perfus-Barbeoch L."/>
            <person name="Kozlowski D.K."/>
            <person name="Koutsovoulos G.D."/>
            <person name="Lopez-Roques C."/>
            <person name="Bouchez O."/>
            <person name="Zahm M."/>
            <person name="Besnard G."/>
            <person name="Bellafiore S."/>
        </authorList>
    </citation>
    <scope>NUCLEOTIDE SEQUENCE</scope>
    <source>
        <strain evidence="7">VN-18</strain>
    </source>
</reference>
<dbReference type="PROSITE" id="PS50089">
    <property type="entry name" value="ZF_RING_2"/>
    <property type="match status" value="1"/>
</dbReference>
<dbReference type="AlphaFoldDB" id="A0A8S9ZQ67"/>
<dbReference type="OrthoDB" id="5407799at2759"/>
<dbReference type="InterPro" id="IPR017907">
    <property type="entry name" value="Znf_RING_CS"/>
</dbReference>
<dbReference type="Pfam" id="PF13445">
    <property type="entry name" value="zf-RING_UBOX"/>
    <property type="match status" value="1"/>
</dbReference>
<evidence type="ECO:0000313" key="8">
    <source>
        <dbReference type="Proteomes" id="UP000605970"/>
    </source>
</evidence>
<protein>
    <submittedName>
        <fullName evidence="7">RING-type domain-containing protein</fullName>
    </submittedName>
</protein>
<feature type="region of interest" description="Disordered" evidence="5">
    <location>
        <begin position="251"/>
        <end position="271"/>
    </location>
</feature>
<feature type="domain" description="RING-type" evidence="6">
    <location>
        <begin position="16"/>
        <end position="40"/>
    </location>
</feature>
<feature type="region of interest" description="Disordered" evidence="5">
    <location>
        <begin position="423"/>
        <end position="444"/>
    </location>
</feature>
<evidence type="ECO:0000256" key="5">
    <source>
        <dbReference type="SAM" id="MobiDB-lite"/>
    </source>
</evidence>
<dbReference type="InterPro" id="IPR001841">
    <property type="entry name" value="Znf_RING"/>
</dbReference>
<evidence type="ECO:0000259" key="6">
    <source>
        <dbReference type="PROSITE" id="PS50089"/>
    </source>
</evidence>
<dbReference type="PROSITE" id="PS00518">
    <property type="entry name" value="ZF_RING_1"/>
    <property type="match status" value="1"/>
</dbReference>
<feature type="compositionally biased region" description="Low complexity" evidence="5">
    <location>
        <begin position="427"/>
        <end position="438"/>
    </location>
</feature>
<dbReference type="SUPFAM" id="SSF57850">
    <property type="entry name" value="RING/U-box"/>
    <property type="match status" value="1"/>
</dbReference>
<keyword evidence="1" id="KW-0479">Metal-binding</keyword>
<dbReference type="PANTHER" id="PTHR24103">
    <property type="entry name" value="E3 UBIQUITIN-PROTEIN LIGASE TRIM"/>
    <property type="match status" value="1"/>
</dbReference>
<gene>
    <name evidence="7" type="ORF">Mgra_00005091</name>
</gene>
<dbReference type="InterPro" id="IPR050143">
    <property type="entry name" value="TRIM/RBCC"/>
</dbReference>
<dbReference type="Gene3D" id="3.30.40.10">
    <property type="entry name" value="Zinc/RING finger domain, C3HC4 (zinc finger)"/>
    <property type="match status" value="1"/>
</dbReference>
<comment type="caution">
    <text evidence="7">The sequence shown here is derived from an EMBL/GenBank/DDBJ whole genome shotgun (WGS) entry which is preliminary data.</text>
</comment>
<dbReference type="InterPro" id="IPR013083">
    <property type="entry name" value="Znf_RING/FYVE/PHD"/>
</dbReference>
<dbReference type="GO" id="GO:0008270">
    <property type="term" value="F:zinc ion binding"/>
    <property type="evidence" value="ECO:0007669"/>
    <property type="project" value="UniProtKB-KW"/>
</dbReference>
<evidence type="ECO:0000256" key="3">
    <source>
        <dbReference type="ARBA" id="ARBA00022833"/>
    </source>
</evidence>
<dbReference type="InterPro" id="IPR027370">
    <property type="entry name" value="Znf-RING_euk"/>
</dbReference>
<keyword evidence="3" id="KW-0862">Zinc</keyword>
<evidence type="ECO:0000256" key="1">
    <source>
        <dbReference type="ARBA" id="ARBA00022723"/>
    </source>
</evidence>
<evidence type="ECO:0000256" key="4">
    <source>
        <dbReference type="PROSITE-ProRule" id="PRU00175"/>
    </source>
</evidence>
<accession>A0A8S9ZQ67</accession>